<dbReference type="PANTHER" id="PTHR36834:SF1">
    <property type="entry name" value="INTEGRAL MEMBRANE PROTEIN"/>
    <property type="match status" value="1"/>
</dbReference>
<evidence type="ECO:0000256" key="1">
    <source>
        <dbReference type="SAM" id="Phobius"/>
    </source>
</evidence>
<dbReference type="RefSeq" id="WP_216414759.1">
    <property type="nucleotide sequence ID" value="NZ_JAHLQK010000001.1"/>
</dbReference>
<name>A0ABS6FYE6_9FIRM</name>
<dbReference type="PANTHER" id="PTHR36834">
    <property type="entry name" value="MEMBRANE PROTEIN-RELATED"/>
    <property type="match status" value="1"/>
</dbReference>
<keyword evidence="1" id="KW-0812">Transmembrane</keyword>
<sequence>MYIYICIVLFVTILPIDWTLDLKSKYHSSIEYSYGNIKPFNDLLLGRTGSVKEIILNIIMTIPFGFLYSFLKQHITLIKIIKSIFLFSLSIELIQLLMTIFLLNHRSFDVTDLITNTIGGILGYYI</sequence>
<evidence type="ECO:0000313" key="3">
    <source>
        <dbReference type="EMBL" id="MBU5675265.1"/>
    </source>
</evidence>
<evidence type="ECO:0000313" key="4">
    <source>
        <dbReference type="Proteomes" id="UP000779508"/>
    </source>
</evidence>
<feature type="transmembrane region" description="Helical" evidence="1">
    <location>
        <begin position="83"/>
        <end position="103"/>
    </location>
</feature>
<feature type="transmembrane region" description="Helical" evidence="1">
    <location>
        <begin position="54"/>
        <end position="71"/>
    </location>
</feature>
<evidence type="ECO:0000259" key="2">
    <source>
        <dbReference type="Pfam" id="PF04892"/>
    </source>
</evidence>
<keyword evidence="1" id="KW-0472">Membrane</keyword>
<dbReference type="InterPro" id="IPR053150">
    <property type="entry name" value="Teicoplanin_resist-assoc"/>
</dbReference>
<feature type="domain" description="VanZ-like" evidence="2">
    <location>
        <begin position="2"/>
        <end position="126"/>
    </location>
</feature>
<proteinExistence type="predicted"/>
<keyword evidence="4" id="KW-1185">Reference proteome</keyword>
<dbReference type="Pfam" id="PF04892">
    <property type="entry name" value="VanZ"/>
    <property type="match status" value="1"/>
</dbReference>
<gene>
    <name evidence="3" type="ORF">KQI88_02395</name>
</gene>
<dbReference type="InterPro" id="IPR006976">
    <property type="entry name" value="VanZ-like"/>
</dbReference>
<keyword evidence="1" id="KW-1133">Transmembrane helix</keyword>
<dbReference type="Proteomes" id="UP000779508">
    <property type="component" value="Unassembled WGS sequence"/>
</dbReference>
<dbReference type="EMBL" id="JAHLQK010000001">
    <property type="protein sequence ID" value="MBU5675265.1"/>
    <property type="molecule type" value="Genomic_DNA"/>
</dbReference>
<organism evidence="3 4">
    <name type="scientific">Alkaliphilus flagellatus</name>
    <dbReference type="NCBI Taxonomy" id="2841507"/>
    <lineage>
        <taxon>Bacteria</taxon>
        <taxon>Bacillati</taxon>
        <taxon>Bacillota</taxon>
        <taxon>Clostridia</taxon>
        <taxon>Peptostreptococcales</taxon>
        <taxon>Natronincolaceae</taxon>
        <taxon>Alkaliphilus</taxon>
    </lineage>
</organism>
<accession>A0ABS6FYE6</accession>
<comment type="caution">
    <text evidence="3">The sequence shown here is derived from an EMBL/GenBank/DDBJ whole genome shotgun (WGS) entry which is preliminary data.</text>
</comment>
<reference evidence="3 4" key="1">
    <citation type="submission" date="2021-06" db="EMBL/GenBank/DDBJ databases">
        <authorList>
            <person name="Sun Q."/>
            <person name="Li D."/>
        </authorList>
    </citation>
    <scope>NUCLEOTIDE SEQUENCE [LARGE SCALE GENOMIC DNA]</scope>
    <source>
        <strain evidence="3 4">MSJ-5</strain>
    </source>
</reference>
<protein>
    <submittedName>
        <fullName evidence="3">VanZ family protein</fullName>
    </submittedName>
</protein>